<dbReference type="PANTHER" id="PTHR46558">
    <property type="entry name" value="TRACRIPTIONAL REGULATORY PROTEIN-RELATED-RELATED"/>
    <property type="match status" value="1"/>
</dbReference>
<keyword evidence="1" id="KW-0238">DNA-binding</keyword>
<protein>
    <submittedName>
        <fullName evidence="3">Helix-turn-helix domain-containing protein</fullName>
    </submittedName>
</protein>
<dbReference type="SUPFAM" id="SSF47413">
    <property type="entry name" value="lambda repressor-like DNA-binding domains"/>
    <property type="match status" value="1"/>
</dbReference>
<reference evidence="3 4" key="1">
    <citation type="journal article" date="2022" name="Int. J. Syst. Evol. Microbiol.">
        <title>Pseudomonas petroselini sp. nov., a pathogen causing bacterial rot of parsley in Japan.</title>
        <authorList>
            <person name="Sawada H."/>
            <person name="Fujikawa T."/>
            <person name="Osada S."/>
            <person name="Satou M."/>
        </authorList>
    </citation>
    <scope>NUCLEOTIDE SEQUENCE [LARGE SCALE GENOMIC DNA]</scope>
    <source>
        <strain evidence="3 4">MAFF 311096</strain>
    </source>
</reference>
<keyword evidence="4" id="KW-1185">Reference proteome</keyword>
<dbReference type="PROSITE" id="PS50943">
    <property type="entry name" value="HTH_CROC1"/>
    <property type="match status" value="1"/>
</dbReference>
<dbReference type="PANTHER" id="PTHR46558:SF4">
    <property type="entry name" value="DNA-BIDING PHAGE PROTEIN"/>
    <property type="match status" value="1"/>
</dbReference>
<feature type="domain" description="HTH cro/C1-type" evidence="2">
    <location>
        <begin position="17"/>
        <end position="71"/>
    </location>
</feature>
<dbReference type="Gene3D" id="1.10.260.40">
    <property type="entry name" value="lambda repressor-like DNA-binding domains"/>
    <property type="match status" value="1"/>
</dbReference>
<dbReference type="RefSeq" id="WP_231809188.1">
    <property type="nucleotide sequence ID" value="NZ_JAJOZG010000036.1"/>
</dbReference>
<dbReference type="EMBL" id="JAJOZI010000114">
    <property type="protein sequence ID" value="MCD7040711.1"/>
    <property type="molecule type" value="Genomic_DNA"/>
</dbReference>
<evidence type="ECO:0000256" key="1">
    <source>
        <dbReference type="ARBA" id="ARBA00023125"/>
    </source>
</evidence>
<name>A0ABS8QYK8_9PSED</name>
<sequence length="135" mass="14927">MIHEHSDEAAMNIGENIRNKRALKKVSQKIVAEAVGVAENTVASWEKGKNLPPPDKVIALAKYFKCTTDEILLSDAERGLEIQMLGLLRRFGSLNETHKPIALNVIGSILQGLEMEEYMKGERNEGSKRLGVLGD</sequence>
<evidence type="ECO:0000313" key="4">
    <source>
        <dbReference type="Proteomes" id="UP001154922"/>
    </source>
</evidence>
<dbReference type="CDD" id="cd00093">
    <property type="entry name" value="HTH_XRE"/>
    <property type="match status" value="1"/>
</dbReference>
<dbReference type="Proteomes" id="UP001154922">
    <property type="component" value="Unassembled WGS sequence"/>
</dbReference>
<accession>A0ABS8QYK8</accession>
<comment type="caution">
    <text evidence="3">The sequence shown here is derived from an EMBL/GenBank/DDBJ whole genome shotgun (WGS) entry which is preliminary data.</text>
</comment>
<proteinExistence type="predicted"/>
<evidence type="ECO:0000259" key="2">
    <source>
        <dbReference type="PROSITE" id="PS50943"/>
    </source>
</evidence>
<dbReference type="SMART" id="SM00530">
    <property type="entry name" value="HTH_XRE"/>
    <property type="match status" value="1"/>
</dbReference>
<dbReference type="InterPro" id="IPR001387">
    <property type="entry name" value="Cro/C1-type_HTH"/>
</dbReference>
<reference evidence="3 4" key="2">
    <citation type="journal article" date="2023" name="Plant Pathol.">
        <title>Dismantling and reorganizing Pseudomonas marginalis sensu#lato.</title>
        <authorList>
            <person name="Sawada H."/>
            <person name="Fujikawa T."/>
            <person name="Satou M."/>
        </authorList>
    </citation>
    <scope>NUCLEOTIDE SEQUENCE [LARGE SCALE GENOMIC DNA]</scope>
    <source>
        <strain evidence="3 4">MAFF 311096</strain>
    </source>
</reference>
<organism evidence="3 4">
    <name type="scientific">Pseudomonas petroselini</name>
    <dbReference type="NCBI Taxonomy" id="2899822"/>
    <lineage>
        <taxon>Bacteria</taxon>
        <taxon>Pseudomonadati</taxon>
        <taxon>Pseudomonadota</taxon>
        <taxon>Gammaproteobacteria</taxon>
        <taxon>Pseudomonadales</taxon>
        <taxon>Pseudomonadaceae</taxon>
        <taxon>Pseudomonas</taxon>
    </lineage>
</organism>
<dbReference type="InterPro" id="IPR010982">
    <property type="entry name" value="Lambda_DNA-bd_dom_sf"/>
</dbReference>
<gene>
    <name evidence="3" type="ORF">LRQ20_20650</name>
</gene>
<dbReference type="Pfam" id="PF01381">
    <property type="entry name" value="HTH_3"/>
    <property type="match status" value="1"/>
</dbReference>
<evidence type="ECO:0000313" key="3">
    <source>
        <dbReference type="EMBL" id="MCD7040711.1"/>
    </source>
</evidence>